<evidence type="ECO:0000256" key="1">
    <source>
        <dbReference type="ARBA" id="ARBA00023015"/>
    </source>
</evidence>
<dbReference type="STRING" id="400092.PKOR_14475"/>
<evidence type="ECO:0000313" key="6">
    <source>
        <dbReference type="Proteomes" id="UP000033109"/>
    </source>
</evidence>
<dbReference type="GO" id="GO:0043565">
    <property type="term" value="F:sequence-specific DNA binding"/>
    <property type="evidence" value="ECO:0007669"/>
    <property type="project" value="InterPro"/>
</dbReference>
<dbReference type="SMART" id="SM00342">
    <property type="entry name" value="HTH_ARAC"/>
    <property type="match status" value="1"/>
</dbReference>
<keyword evidence="3" id="KW-0804">Transcription</keyword>
<dbReference type="SUPFAM" id="SSF51215">
    <property type="entry name" value="Regulatory protein AraC"/>
    <property type="match status" value="1"/>
</dbReference>
<sequence length="292" mass="34140">MPKPQLPVYQIQDFNAQAQKEQYFYLSSFAAHLQEHLFIREPHKHSFYIVLLITQGKGTHTIDFKKYEVEPDTVFFMAPGQVHSWELSDDADGFVAFFTPEFYLREFPHKELFSFPFFNTLLNKPVLSVTPDEKHALVRAFQLMQQEYVSKELMRSEMLSRYLDVLLIRLTRIYHAQENVAEVQGGELSLLQKFVILVEQQYKEHLPVTAYADQLNVTAKHLKEVCKQSLGKTTNELVQERLLLEAQRLLVHSGLTASQIAADLGYLDAAYFFRFFKKHTRLTPEQFRSQNK</sequence>
<dbReference type="PATRIC" id="fig|400092.3.peg.3161"/>
<evidence type="ECO:0000259" key="4">
    <source>
        <dbReference type="PROSITE" id="PS01124"/>
    </source>
</evidence>
<keyword evidence="2" id="KW-0238">DNA-binding</keyword>
<evidence type="ECO:0000256" key="2">
    <source>
        <dbReference type="ARBA" id="ARBA00023125"/>
    </source>
</evidence>
<dbReference type="SUPFAM" id="SSF46689">
    <property type="entry name" value="Homeodomain-like"/>
    <property type="match status" value="1"/>
</dbReference>
<dbReference type="PANTHER" id="PTHR43280:SF32">
    <property type="entry name" value="TRANSCRIPTIONAL REGULATORY PROTEIN"/>
    <property type="match status" value="1"/>
</dbReference>
<reference evidence="5 6" key="1">
    <citation type="journal article" date="2015" name="Sci. Rep.">
        <title>Unraveling adaptation of Pontibacter korlensis to radiation and infertility in desert through complete genome and comparative transcriptomic analysis.</title>
        <authorList>
            <person name="Dai J."/>
            <person name="Dai W."/>
            <person name="Qiu C."/>
            <person name="Yang Z."/>
            <person name="Zhang Y."/>
            <person name="Zhou M."/>
            <person name="Zhang L."/>
            <person name="Fang C."/>
            <person name="Gao Q."/>
            <person name="Yang Q."/>
            <person name="Li X."/>
            <person name="Wang Z."/>
            <person name="Wang Z."/>
            <person name="Jia Z."/>
            <person name="Chen X."/>
        </authorList>
    </citation>
    <scope>NUCLEOTIDE SEQUENCE [LARGE SCALE GENOMIC DNA]</scope>
    <source>
        <strain evidence="5 6">X14-1T</strain>
    </source>
</reference>
<dbReference type="InterPro" id="IPR009057">
    <property type="entry name" value="Homeodomain-like_sf"/>
</dbReference>
<dbReference type="InterPro" id="IPR018060">
    <property type="entry name" value="HTH_AraC"/>
</dbReference>
<evidence type="ECO:0000256" key="3">
    <source>
        <dbReference type="ARBA" id="ARBA00023163"/>
    </source>
</evidence>
<organism evidence="5 6">
    <name type="scientific">Pontibacter korlensis</name>
    <dbReference type="NCBI Taxonomy" id="400092"/>
    <lineage>
        <taxon>Bacteria</taxon>
        <taxon>Pseudomonadati</taxon>
        <taxon>Bacteroidota</taxon>
        <taxon>Cytophagia</taxon>
        <taxon>Cytophagales</taxon>
        <taxon>Hymenobacteraceae</taxon>
        <taxon>Pontibacter</taxon>
    </lineage>
</organism>
<feature type="domain" description="HTH araC/xylS-type" evidence="4">
    <location>
        <begin position="192"/>
        <end position="290"/>
    </location>
</feature>
<accession>A0A0E3ZGN0</accession>
<dbReference type="Gene3D" id="1.10.10.60">
    <property type="entry name" value="Homeodomain-like"/>
    <property type="match status" value="1"/>
</dbReference>
<gene>
    <name evidence="5" type="ORF">PKOR_14475</name>
</gene>
<dbReference type="InterPro" id="IPR037923">
    <property type="entry name" value="HTH-like"/>
</dbReference>
<dbReference type="Pfam" id="PF12833">
    <property type="entry name" value="HTH_18"/>
    <property type="match status" value="1"/>
</dbReference>
<dbReference type="Pfam" id="PF02311">
    <property type="entry name" value="AraC_binding"/>
    <property type="match status" value="1"/>
</dbReference>
<keyword evidence="6" id="KW-1185">Reference proteome</keyword>
<name>A0A0E3ZGN0_9BACT</name>
<dbReference type="Gene3D" id="2.60.120.10">
    <property type="entry name" value="Jelly Rolls"/>
    <property type="match status" value="1"/>
</dbReference>
<keyword evidence="1" id="KW-0805">Transcription regulation</keyword>
<dbReference type="InterPro" id="IPR014710">
    <property type="entry name" value="RmlC-like_jellyroll"/>
</dbReference>
<dbReference type="Proteomes" id="UP000033109">
    <property type="component" value="Chromosome"/>
</dbReference>
<dbReference type="PROSITE" id="PS01124">
    <property type="entry name" value="HTH_ARAC_FAMILY_2"/>
    <property type="match status" value="1"/>
</dbReference>
<protein>
    <submittedName>
        <fullName evidence="5">AraC family transcriptional regulator</fullName>
    </submittedName>
</protein>
<dbReference type="OrthoDB" id="9793451at2"/>
<dbReference type="RefSeq" id="WP_046311652.1">
    <property type="nucleotide sequence ID" value="NZ_CBCSCY010000019.1"/>
</dbReference>
<evidence type="ECO:0000313" key="5">
    <source>
        <dbReference type="EMBL" id="AKD04078.1"/>
    </source>
</evidence>
<dbReference type="PANTHER" id="PTHR43280">
    <property type="entry name" value="ARAC-FAMILY TRANSCRIPTIONAL REGULATOR"/>
    <property type="match status" value="1"/>
</dbReference>
<dbReference type="InterPro" id="IPR003313">
    <property type="entry name" value="AraC-bd"/>
</dbReference>
<dbReference type="AlphaFoldDB" id="A0A0E3ZGN0"/>
<dbReference type="HOGENOM" id="CLU_000445_88_2_10"/>
<dbReference type="KEGG" id="pko:PKOR_14475"/>
<dbReference type="EMBL" id="CP009621">
    <property type="protein sequence ID" value="AKD04078.1"/>
    <property type="molecule type" value="Genomic_DNA"/>
</dbReference>
<dbReference type="GO" id="GO:0003700">
    <property type="term" value="F:DNA-binding transcription factor activity"/>
    <property type="evidence" value="ECO:0007669"/>
    <property type="project" value="InterPro"/>
</dbReference>
<proteinExistence type="predicted"/>